<dbReference type="GeneID" id="87823464"/>
<keyword evidence="3" id="KW-1185">Reference proteome</keyword>
<organism evidence="2 3">
    <name type="scientific">Parathielavia appendiculata</name>
    <dbReference type="NCBI Taxonomy" id="2587402"/>
    <lineage>
        <taxon>Eukaryota</taxon>
        <taxon>Fungi</taxon>
        <taxon>Dikarya</taxon>
        <taxon>Ascomycota</taxon>
        <taxon>Pezizomycotina</taxon>
        <taxon>Sordariomycetes</taxon>
        <taxon>Sordariomycetidae</taxon>
        <taxon>Sordariales</taxon>
        <taxon>Chaetomiaceae</taxon>
        <taxon>Parathielavia</taxon>
    </lineage>
</organism>
<dbReference type="RefSeq" id="XP_062650095.1">
    <property type="nucleotide sequence ID" value="XM_062786696.1"/>
</dbReference>
<dbReference type="AlphaFoldDB" id="A0AAN6Z6S5"/>
<accession>A0AAN6Z6S5</accession>
<reference evidence="2" key="1">
    <citation type="journal article" date="2023" name="Mol. Phylogenet. Evol.">
        <title>Genome-scale phylogeny and comparative genomics of the fungal order Sordariales.</title>
        <authorList>
            <person name="Hensen N."/>
            <person name="Bonometti L."/>
            <person name="Westerberg I."/>
            <person name="Brannstrom I.O."/>
            <person name="Guillou S."/>
            <person name="Cros-Aarteil S."/>
            <person name="Calhoun S."/>
            <person name="Haridas S."/>
            <person name="Kuo A."/>
            <person name="Mondo S."/>
            <person name="Pangilinan J."/>
            <person name="Riley R."/>
            <person name="LaButti K."/>
            <person name="Andreopoulos B."/>
            <person name="Lipzen A."/>
            <person name="Chen C."/>
            <person name="Yan M."/>
            <person name="Daum C."/>
            <person name="Ng V."/>
            <person name="Clum A."/>
            <person name="Steindorff A."/>
            <person name="Ohm R.A."/>
            <person name="Martin F."/>
            <person name="Silar P."/>
            <person name="Natvig D.O."/>
            <person name="Lalanne C."/>
            <person name="Gautier V."/>
            <person name="Ament-Velasquez S.L."/>
            <person name="Kruys A."/>
            <person name="Hutchinson M.I."/>
            <person name="Powell A.J."/>
            <person name="Barry K."/>
            <person name="Miller A.N."/>
            <person name="Grigoriev I.V."/>
            <person name="Debuchy R."/>
            <person name="Gladieux P."/>
            <person name="Hiltunen Thoren M."/>
            <person name="Johannesson H."/>
        </authorList>
    </citation>
    <scope>NUCLEOTIDE SEQUENCE</scope>
    <source>
        <strain evidence="2">CBS 731.68</strain>
    </source>
</reference>
<comment type="caution">
    <text evidence="2">The sequence shown here is derived from an EMBL/GenBank/DDBJ whole genome shotgun (WGS) entry which is preliminary data.</text>
</comment>
<evidence type="ECO:0000313" key="2">
    <source>
        <dbReference type="EMBL" id="KAK4126324.1"/>
    </source>
</evidence>
<proteinExistence type="predicted"/>
<name>A0AAN6Z6S5_9PEZI</name>
<dbReference type="EMBL" id="MU853225">
    <property type="protein sequence ID" value="KAK4126324.1"/>
    <property type="molecule type" value="Genomic_DNA"/>
</dbReference>
<sequence length="191" mass="21246">MVSSRWPRFRDSLMPLSAQRCSRLLNGIRSGTSANTKQGPLPAESAQLRTARIPAIVNWAHAAVAVRTRSREVFVLVVENERMGGGCHRRESSKKPIRKHGQERVPFVEWMSIRNVDGLGRERHGLVLDEVAVCEDSSTACNHTRKPGVGVEVVSRHLMVWGNRQADPIPKPCRSGVRRPSNKPRGSTKMG</sequence>
<protein>
    <submittedName>
        <fullName evidence="2">Uncharacterized protein</fullName>
    </submittedName>
</protein>
<evidence type="ECO:0000256" key="1">
    <source>
        <dbReference type="SAM" id="MobiDB-lite"/>
    </source>
</evidence>
<reference evidence="2" key="2">
    <citation type="submission" date="2023-05" db="EMBL/GenBank/DDBJ databases">
        <authorList>
            <consortium name="Lawrence Berkeley National Laboratory"/>
            <person name="Steindorff A."/>
            <person name="Hensen N."/>
            <person name="Bonometti L."/>
            <person name="Westerberg I."/>
            <person name="Brannstrom I.O."/>
            <person name="Guillou S."/>
            <person name="Cros-Aarteil S."/>
            <person name="Calhoun S."/>
            <person name="Haridas S."/>
            <person name="Kuo A."/>
            <person name="Mondo S."/>
            <person name="Pangilinan J."/>
            <person name="Riley R."/>
            <person name="Labutti K."/>
            <person name="Andreopoulos B."/>
            <person name="Lipzen A."/>
            <person name="Chen C."/>
            <person name="Yanf M."/>
            <person name="Daum C."/>
            <person name="Ng V."/>
            <person name="Clum A."/>
            <person name="Ohm R."/>
            <person name="Martin F."/>
            <person name="Silar P."/>
            <person name="Natvig D."/>
            <person name="Lalanne C."/>
            <person name="Gautier V."/>
            <person name="Ament-Velasquez S.L."/>
            <person name="Kruys A."/>
            <person name="Hutchinson M.I."/>
            <person name="Powell A.J."/>
            <person name="Barry K."/>
            <person name="Miller A.N."/>
            <person name="Grigoriev I.V."/>
            <person name="Debuchy R."/>
            <person name="Gladieux P."/>
            <person name="Thoren M.H."/>
            <person name="Johannesson H."/>
        </authorList>
    </citation>
    <scope>NUCLEOTIDE SEQUENCE</scope>
    <source>
        <strain evidence="2">CBS 731.68</strain>
    </source>
</reference>
<evidence type="ECO:0000313" key="3">
    <source>
        <dbReference type="Proteomes" id="UP001302602"/>
    </source>
</evidence>
<gene>
    <name evidence="2" type="ORF">N657DRAFT_302787</name>
</gene>
<dbReference type="Proteomes" id="UP001302602">
    <property type="component" value="Unassembled WGS sequence"/>
</dbReference>
<feature type="region of interest" description="Disordered" evidence="1">
    <location>
        <begin position="165"/>
        <end position="191"/>
    </location>
</feature>